<dbReference type="EMBL" id="ML978715">
    <property type="protein sequence ID" value="KAF2088905.1"/>
    <property type="molecule type" value="Genomic_DNA"/>
</dbReference>
<feature type="compositionally biased region" description="Polar residues" evidence="1">
    <location>
        <begin position="35"/>
        <end position="48"/>
    </location>
</feature>
<protein>
    <recommendedName>
        <fullName evidence="2">DUF7730 domain-containing protein</fullName>
    </recommendedName>
</protein>
<feature type="domain" description="DUF7730" evidence="2">
    <location>
        <begin position="45"/>
        <end position="209"/>
    </location>
</feature>
<organism evidence="3 4">
    <name type="scientific">Saccharata proteae CBS 121410</name>
    <dbReference type="NCBI Taxonomy" id="1314787"/>
    <lineage>
        <taxon>Eukaryota</taxon>
        <taxon>Fungi</taxon>
        <taxon>Dikarya</taxon>
        <taxon>Ascomycota</taxon>
        <taxon>Pezizomycotina</taxon>
        <taxon>Dothideomycetes</taxon>
        <taxon>Dothideomycetes incertae sedis</taxon>
        <taxon>Botryosphaeriales</taxon>
        <taxon>Saccharataceae</taxon>
        <taxon>Saccharata</taxon>
    </lineage>
</organism>
<keyword evidence="4" id="KW-1185">Reference proteome</keyword>
<dbReference type="PANTHER" id="PTHR38790:SF4">
    <property type="entry name" value="2EXR DOMAIN-CONTAINING PROTEIN"/>
    <property type="match status" value="1"/>
</dbReference>
<dbReference type="Pfam" id="PF24864">
    <property type="entry name" value="DUF7730"/>
    <property type="match status" value="1"/>
</dbReference>
<dbReference type="Proteomes" id="UP000799776">
    <property type="component" value="Unassembled WGS sequence"/>
</dbReference>
<dbReference type="AlphaFoldDB" id="A0A6A5YAL9"/>
<feature type="compositionally biased region" description="Basic and acidic residues" evidence="1">
    <location>
        <begin position="8"/>
        <end position="29"/>
    </location>
</feature>
<dbReference type="PANTHER" id="PTHR38790">
    <property type="entry name" value="2EXR DOMAIN-CONTAINING PROTEIN-RELATED"/>
    <property type="match status" value="1"/>
</dbReference>
<evidence type="ECO:0000313" key="4">
    <source>
        <dbReference type="Proteomes" id="UP000799776"/>
    </source>
</evidence>
<evidence type="ECO:0000313" key="3">
    <source>
        <dbReference type="EMBL" id="KAF2088905.1"/>
    </source>
</evidence>
<dbReference type="OrthoDB" id="5413827at2759"/>
<reference evidence="3" key="1">
    <citation type="journal article" date="2020" name="Stud. Mycol.">
        <title>101 Dothideomycetes genomes: a test case for predicting lifestyles and emergence of pathogens.</title>
        <authorList>
            <person name="Haridas S."/>
            <person name="Albert R."/>
            <person name="Binder M."/>
            <person name="Bloem J."/>
            <person name="Labutti K."/>
            <person name="Salamov A."/>
            <person name="Andreopoulos B."/>
            <person name="Baker S."/>
            <person name="Barry K."/>
            <person name="Bills G."/>
            <person name="Bluhm B."/>
            <person name="Cannon C."/>
            <person name="Castanera R."/>
            <person name="Culley D."/>
            <person name="Daum C."/>
            <person name="Ezra D."/>
            <person name="Gonzalez J."/>
            <person name="Henrissat B."/>
            <person name="Kuo A."/>
            <person name="Liang C."/>
            <person name="Lipzen A."/>
            <person name="Lutzoni F."/>
            <person name="Magnuson J."/>
            <person name="Mondo S."/>
            <person name="Nolan M."/>
            <person name="Ohm R."/>
            <person name="Pangilinan J."/>
            <person name="Park H.-J."/>
            <person name="Ramirez L."/>
            <person name="Alfaro M."/>
            <person name="Sun H."/>
            <person name="Tritt A."/>
            <person name="Yoshinaga Y."/>
            <person name="Zwiers L.-H."/>
            <person name="Turgeon B."/>
            <person name="Goodwin S."/>
            <person name="Spatafora J."/>
            <person name="Crous P."/>
            <person name="Grigoriev I."/>
        </authorList>
    </citation>
    <scope>NUCLEOTIDE SEQUENCE</scope>
    <source>
        <strain evidence="3">CBS 121410</strain>
    </source>
</reference>
<name>A0A6A5YAL9_9PEZI</name>
<dbReference type="InterPro" id="IPR056632">
    <property type="entry name" value="DUF7730"/>
</dbReference>
<evidence type="ECO:0000259" key="2">
    <source>
        <dbReference type="Pfam" id="PF24864"/>
    </source>
</evidence>
<proteinExistence type="predicted"/>
<evidence type="ECO:0000256" key="1">
    <source>
        <dbReference type="SAM" id="MobiDB-lite"/>
    </source>
</evidence>
<sequence length="328" mass="37700">MEQSMSQERLDESVEQEGRPRENRPDDARPPSTPPTAQSLSRSGPSNLLQKLPAELRIRIYEYTLGGNRMHIHRPDHEDHLSNEGPPVDGLTDDDENITYLPALFLEFALGTTEDRYPTARGVEWVCPGRPCYSFPYVGKWGRLSVNYDMNLLLACRQLYAEARLLPFKENLFLFSNLQQMQRFVNFEITADQASSIRKVAVRAPFPGVFPTSTMSPDAFKPLSGLDHLILQVDINLEEAYENSLSPLQMFDYEKLESWLPALARLPVKKLTMLIYGHYYYQAPTIPDLTKDAMSEAKDLWSRLRLRICPTPENETLRILNEEEDEFL</sequence>
<accession>A0A6A5YAL9</accession>
<feature type="region of interest" description="Disordered" evidence="1">
    <location>
        <begin position="1"/>
        <end position="48"/>
    </location>
</feature>
<gene>
    <name evidence="3" type="ORF">K490DRAFT_55529</name>
</gene>